<reference evidence="1 2" key="1">
    <citation type="journal article" date="2016" name="Nat. Commun.">
        <title>Thousands of microbial genomes shed light on interconnected biogeochemical processes in an aquifer system.</title>
        <authorList>
            <person name="Anantharaman K."/>
            <person name="Brown C.T."/>
            <person name="Hug L.A."/>
            <person name="Sharon I."/>
            <person name="Castelle C.J."/>
            <person name="Probst A.J."/>
            <person name="Thomas B.C."/>
            <person name="Singh A."/>
            <person name="Wilkins M.J."/>
            <person name="Karaoz U."/>
            <person name="Brodie E.L."/>
            <person name="Williams K.H."/>
            <person name="Hubbard S.S."/>
            <person name="Banfield J.F."/>
        </authorList>
    </citation>
    <scope>NUCLEOTIDE SEQUENCE [LARGE SCALE GENOMIC DNA]</scope>
</reference>
<evidence type="ECO:0000313" key="2">
    <source>
        <dbReference type="Proteomes" id="UP000177061"/>
    </source>
</evidence>
<organism evidence="1 2">
    <name type="scientific">Candidatus Portnoybacteria bacterium RIFCSPHIGHO2_12_FULL_38_9</name>
    <dbReference type="NCBI Taxonomy" id="1801997"/>
    <lineage>
        <taxon>Bacteria</taxon>
        <taxon>Candidatus Portnoyibacteriota</taxon>
    </lineage>
</organism>
<dbReference type="EMBL" id="MHNB01000002">
    <property type="protein sequence ID" value="OGZ37647.1"/>
    <property type="molecule type" value="Genomic_DNA"/>
</dbReference>
<name>A0A1G2FII9_9BACT</name>
<gene>
    <name evidence="1" type="ORF">A3J64_00095</name>
</gene>
<dbReference type="AlphaFoldDB" id="A0A1G2FII9"/>
<sequence>MGVQFTKQQLLDLAKGIGQELGHKDEEKSGSLIIRAAKTTIENIDTASKERAVDILLEAIEKAKATYENNLHDGKGWELLKGSSFILGVWRVQKAVPIISTLLKCETWNVRNTAAIALQEIIKKEES</sequence>
<evidence type="ECO:0000313" key="1">
    <source>
        <dbReference type="EMBL" id="OGZ37647.1"/>
    </source>
</evidence>
<proteinExistence type="predicted"/>
<protein>
    <recommendedName>
        <fullName evidence="3">HEAT repeat domain-containing protein</fullName>
    </recommendedName>
</protein>
<comment type="caution">
    <text evidence="1">The sequence shown here is derived from an EMBL/GenBank/DDBJ whole genome shotgun (WGS) entry which is preliminary data.</text>
</comment>
<accession>A0A1G2FII9</accession>
<dbReference type="STRING" id="1801997.A3J64_00095"/>
<dbReference type="SUPFAM" id="SSF48371">
    <property type="entry name" value="ARM repeat"/>
    <property type="match status" value="1"/>
</dbReference>
<dbReference type="Proteomes" id="UP000177061">
    <property type="component" value="Unassembled WGS sequence"/>
</dbReference>
<dbReference type="InterPro" id="IPR016024">
    <property type="entry name" value="ARM-type_fold"/>
</dbReference>
<evidence type="ECO:0008006" key="3">
    <source>
        <dbReference type="Google" id="ProtNLM"/>
    </source>
</evidence>